<dbReference type="eggNOG" id="ENOG502ZRAB">
    <property type="taxonomic scope" value="Bacteria"/>
</dbReference>
<name>D5EKQ1_CORAD</name>
<evidence type="ECO:0000313" key="2">
    <source>
        <dbReference type="Proteomes" id="UP000000925"/>
    </source>
</evidence>
<proteinExistence type="predicted"/>
<accession>D5EKQ1</accession>
<dbReference type="KEGG" id="caa:Caka_1940"/>
<protein>
    <submittedName>
        <fullName evidence="1">Uncharacterized protein</fullName>
    </submittedName>
</protein>
<dbReference type="EMBL" id="CP001998">
    <property type="protein sequence ID" value="ADE54958.1"/>
    <property type="molecule type" value="Genomic_DNA"/>
</dbReference>
<reference evidence="1 2" key="1">
    <citation type="journal article" date="2010" name="Stand. Genomic Sci.">
        <title>Complete genome sequence of Coraliomargarita akajimensis type strain (04OKA010-24).</title>
        <authorList>
            <person name="Mavromatis K."/>
            <person name="Abt B."/>
            <person name="Brambilla E."/>
            <person name="Lapidus A."/>
            <person name="Copeland A."/>
            <person name="Deshpande S."/>
            <person name="Nolan M."/>
            <person name="Lucas S."/>
            <person name="Tice H."/>
            <person name="Cheng J.F."/>
            <person name="Han C."/>
            <person name="Detter J.C."/>
            <person name="Woyke T."/>
            <person name="Goodwin L."/>
            <person name="Pitluck S."/>
            <person name="Held B."/>
            <person name="Brettin T."/>
            <person name="Tapia R."/>
            <person name="Ivanova N."/>
            <person name="Mikhailova N."/>
            <person name="Pati A."/>
            <person name="Liolios K."/>
            <person name="Chen A."/>
            <person name="Palaniappan K."/>
            <person name="Land M."/>
            <person name="Hauser L."/>
            <person name="Chang Y.J."/>
            <person name="Jeffries C.D."/>
            <person name="Rohde M."/>
            <person name="Goker M."/>
            <person name="Bristow J."/>
            <person name="Eisen J.A."/>
            <person name="Markowitz V."/>
            <person name="Hugenholtz P."/>
            <person name="Klenk H.P."/>
            <person name="Kyrpides N.C."/>
        </authorList>
    </citation>
    <scope>NUCLEOTIDE SEQUENCE [LARGE SCALE GENOMIC DNA]</scope>
    <source>
        <strain evidence="2">DSM 45221 / IAM 15411 / JCM 23193 / KCTC 12865</strain>
    </source>
</reference>
<gene>
    <name evidence="1" type="ordered locus">Caka_1940</name>
</gene>
<dbReference type="OrthoDB" id="184515at2"/>
<dbReference type="Proteomes" id="UP000000925">
    <property type="component" value="Chromosome"/>
</dbReference>
<keyword evidence="2" id="KW-1185">Reference proteome</keyword>
<dbReference type="RefSeq" id="WP_013043680.1">
    <property type="nucleotide sequence ID" value="NC_014008.1"/>
</dbReference>
<sequence length="329" mass="35913">MLKKNPLFTVTIAVLLIAFLGLAYLAYASYAKTGKLKKKLGQAESQLRSQASLQIAPSEENVAASVENVAALEHKLSVIRGDLKHGSRLTSTDDGVRVLASVQQYISEFQRAVKNHTNEAGEPTPIIVPEDFGFGFDEYLNEAQPPATPQEVIYLDKQRQVLGYFVRKLINASPAEIVSVERESFDVTRGAAQPIAKTNDIKGFRVLEAVTAAQKGAIDTLGFRVSFVGGTSCLRDFLNDLNKFDLPIVVRSIEVERSEASEKASAPAEKNSMDDIFSAFGGDATQEEKQAAADQLNTPVIKGNTSKYTLILEYFEVVMQSSAQEEVNS</sequence>
<dbReference type="AlphaFoldDB" id="D5EKQ1"/>
<evidence type="ECO:0000313" key="1">
    <source>
        <dbReference type="EMBL" id="ADE54958.1"/>
    </source>
</evidence>
<dbReference type="STRING" id="583355.Caka_1940"/>
<dbReference type="HOGENOM" id="CLU_813386_0_0_0"/>
<organism evidence="1 2">
    <name type="scientific">Coraliomargarita akajimensis (strain DSM 45221 / IAM 15411 / JCM 23193 / KCTC 12865 / 04OKA010-24)</name>
    <dbReference type="NCBI Taxonomy" id="583355"/>
    <lineage>
        <taxon>Bacteria</taxon>
        <taxon>Pseudomonadati</taxon>
        <taxon>Verrucomicrobiota</taxon>
        <taxon>Opitutia</taxon>
        <taxon>Puniceicoccales</taxon>
        <taxon>Coraliomargaritaceae</taxon>
        <taxon>Coraliomargarita</taxon>
    </lineage>
</organism>